<dbReference type="GO" id="GO:0052621">
    <property type="term" value="F:diguanylate cyclase activity"/>
    <property type="evidence" value="ECO:0007669"/>
    <property type="project" value="UniProtKB-EC"/>
</dbReference>
<dbReference type="PROSITE" id="PS51257">
    <property type="entry name" value="PROKAR_LIPOPROTEIN"/>
    <property type="match status" value="1"/>
</dbReference>
<feature type="transmembrane region" description="Helical" evidence="2">
    <location>
        <begin position="70"/>
        <end position="89"/>
    </location>
</feature>
<dbReference type="AlphaFoldDB" id="A0AB73BB97"/>
<evidence type="ECO:0000313" key="5">
    <source>
        <dbReference type="Proteomes" id="UP000324162"/>
    </source>
</evidence>
<feature type="transmembrane region" description="Helical" evidence="2">
    <location>
        <begin position="12"/>
        <end position="32"/>
    </location>
</feature>
<dbReference type="Pfam" id="PF00990">
    <property type="entry name" value="GGDEF"/>
    <property type="match status" value="1"/>
</dbReference>
<dbReference type="NCBIfam" id="TIGR00254">
    <property type="entry name" value="GGDEF"/>
    <property type="match status" value="1"/>
</dbReference>
<organism evidence="4 5">
    <name type="scientific">Pseudoalteromonas fuliginea</name>
    <dbReference type="NCBI Taxonomy" id="1872678"/>
    <lineage>
        <taxon>Bacteria</taxon>
        <taxon>Pseudomonadati</taxon>
        <taxon>Pseudomonadota</taxon>
        <taxon>Gammaproteobacteria</taxon>
        <taxon>Alteromonadales</taxon>
        <taxon>Pseudoalteromonadaceae</taxon>
        <taxon>Pseudoalteromonas</taxon>
    </lineage>
</organism>
<dbReference type="PANTHER" id="PTHR45138">
    <property type="entry name" value="REGULATORY COMPONENTS OF SENSORY TRANSDUCTION SYSTEM"/>
    <property type="match status" value="1"/>
</dbReference>
<dbReference type="InterPro" id="IPR000160">
    <property type="entry name" value="GGDEF_dom"/>
</dbReference>
<dbReference type="SMART" id="SM00267">
    <property type="entry name" value="GGDEF"/>
    <property type="match status" value="1"/>
</dbReference>
<keyword evidence="2" id="KW-0472">Membrane</keyword>
<accession>A0AB73BB97</accession>
<dbReference type="Gene3D" id="3.30.70.270">
    <property type="match status" value="1"/>
</dbReference>
<proteinExistence type="predicted"/>
<keyword evidence="2" id="KW-1133">Transmembrane helix</keyword>
<evidence type="ECO:0000313" key="4">
    <source>
        <dbReference type="EMBL" id="KAA1156333.1"/>
    </source>
</evidence>
<evidence type="ECO:0000256" key="1">
    <source>
        <dbReference type="ARBA" id="ARBA00012528"/>
    </source>
</evidence>
<dbReference type="GO" id="GO:0005886">
    <property type="term" value="C:plasma membrane"/>
    <property type="evidence" value="ECO:0007669"/>
    <property type="project" value="TreeGrafter"/>
</dbReference>
<dbReference type="EC" id="2.7.7.65" evidence="1"/>
<feature type="domain" description="GGDEF" evidence="3">
    <location>
        <begin position="172"/>
        <end position="306"/>
    </location>
</feature>
<dbReference type="PANTHER" id="PTHR45138:SF24">
    <property type="entry name" value="DIGUANYLATE CYCLASE DGCC-RELATED"/>
    <property type="match status" value="1"/>
</dbReference>
<protein>
    <recommendedName>
        <fullName evidence="1">diguanylate cyclase</fullName>
        <ecNumber evidence="1">2.7.7.65</ecNumber>
    </recommendedName>
</protein>
<dbReference type="GO" id="GO:1902201">
    <property type="term" value="P:negative regulation of bacterial-type flagellum-dependent cell motility"/>
    <property type="evidence" value="ECO:0007669"/>
    <property type="project" value="TreeGrafter"/>
</dbReference>
<dbReference type="GO" id="GO:0043709">
    <property type="term" value="P:cell adhesion involved in single-species biofilm formation"/>
    <property type="evidence" value="ECO:0007669"/>
    <property type="project" value="TreeGrafter"/>
</dbReference>
<dbReference type="EMBL" id="SEUK01000056">
    <property type="protein sequence ID" value="KAA1156333.1"/>
    <property type="molecule type" value="Genomic_DNA"/>
</dbReference>
<dbReference type="SUPFAM" id="SSF55073">
    <property type="entry name" value="Nucleotide cyclase"/>
    <property type="match status" value="1"/>
</dbReference>
<dbReference type="InterPro" id="IPR029787">
    <property type="entry name" value="Nucleotide_cyclase"/>
</dbReference>
<keyword evidence="2" id="KW-0812">Transmembrane</keyword>
<name>A0AB73BB97_9GAMM</name>
<dbReference type="RefSeq" id="WP_007376150.1">
    <property type="nucleotide sequence ID" value="NZ_JBBMQV010000005.1"/>
</dbReference>
<feature type="transmembrane region" description="Helical" evidence="2">
    <location>
        <begin position="101"/>
        <end position="124"/>
    </location>
</feature>
<feature type="transmembrane region" description="Helical" evidence="2">
    <location>
        <begin position="44"/>
        <end position="63"/>
    </location>
</feature>
<gene>
    <name evidence="4" type="ORF">EU508_19800</name>
</gene>
<comment type="caution">
    <text evidence="4">The sequence shown here is derived from an EMBL/GenBank/DDBJ whole genome shotgun (WGS) entry which is preliminary data.</text>
</comment>
<dbReference type="Proteomes" id="UP000324162">
    <property type="component" value="Unassembled WGS sequence"/>
</dbReference>
<dbReference type="InterPro" id="IPR050469">
    <property type="entry name" value="Diguanylate_Cyclase"/>
</dbReference>
<dbReference type="CDD" id="cd01949">
    <property type="entry name" value="GGDEF"/>
    <property type="match status" value="1"/>
</dbReference>
<dbReference type="PROSITE" id="PS50887">
    <property type="entry name" value="GGDEF"/>
    <property type="match status" value="1"/>
</dbReference>
<evidence type="ECO:0000259" key="3">
    <source>
        <dbReference type="PROSITE" id="PS50887"/>
    </source>
</evidence>
<reference evidence="4 5" key="1">
    <citation type="submission" date="2019-01" db="EMBL/GenBank/DDBJ databases">
        <title>Genome sequences of marine Pseudoalteromonas species.</title>
        <authorList>
            <person name="Boraston A.B."/>
            <person name="Hehemann J.-H."/>
            <person name="Vickers C.J."/>
            <person name="Salama-Alber O."/>
            <person name="Abe K."/>
            <person name="Hettle A.J."/>
        </authorList>
    </citation>
    <scope>NUCLEOTIDE SEQUENCE [LARGE SCALE GENOMIC DNA]</scope>
    <source>
        <strain evidence="4 5">PS42</strain>
    </source>
</reference>
<sequence>MRFNPFTSHRLLVNCIIAMFFSACFLSAYLGVLKTYADIQWLDIMGEGGIVLMALVWITVLLISRPPSKVTTYLVIGVGLFMFSATLDLLDEWLMHPAHKWLSWIESLPAPVGMLLTSLGLYYWHQEQYVLNRQLRRREANLREHSKVCSVTGLYKAQYLDLAIKNQLLSTQPLWLGAIDIRDFSHFNSEFGFKEGDRLLREVSELLLMNCRLSDVVCRYAGDCFMVLMPETTEQQAKELMMQIKGALRYCAFKVEGSKKAKFQHVTTALIQGNERNYTGTLTSQLHSQLQQKKHQQKVAQRAHLC</sequence>
<dbReference type="InterPro" id="IPR043128">
    <property type="entry name" value="Rev_trsase/Diguanyl_cyclase"/>
</dbReference>
<evidence type="ECO:0000256" key="2">
    <source>
        <dbReference type="SAM" id="Phobius"/>
    </source>
</evidence>